<evidence type="ECO:0000313" key="1">
    <source>
        <dbReference type="EMBL" id="PZQ57582.1"/>
    </source>
</evidence>
<evidence type="ECO:0000313" key="2">
    <source>
        <dbReference type="Proteomes" id="UP000249082"/>
    </source>
</evidence>
<dbReference type="Proteomes" id="UP000249082">
    <property type="component" value="Unassembled WGS sequence"/>
</dbReference>
<protein>
    <recommendedName>
        <fullName evidence="3">Phasin domain-containing protein</fullName>
    </recommendedName>
</protein>
<dbReference type="AlphaFoldDB" id="A0A2W5NVF4"/>
<organism evidence="1 2">
    <name type="scientific">Novosphingobium pentaromativorans</name>
    <dbReference type="NCBI Taxonomy" id="205844"/>
    <lineage>
        <taxon>Bacteria</taxon>
        <taxon>Pseudomonadati</taxon>
        <taxon>Pseudomonadota</taxon>
        <taxon>Alphaproteobacteria</taxon>
        <taxon>Sphingomonadales</taxon>
        <taxon>Sphingomonadaceae</taxon>
        <taxon>Novosphingobium</taxon>
    </lineage>
</organism>
<proteinExistence type="predicted"/>
<sequence length="115" mass="12021">MIEFAGLEQGMDRARSMGEQLASTARIASERMVENGQEIQAQVASQISAAGNRLLTCLDSLAKAGDPAAASQAGASFVAESLRAYGENMATWSDLLLRACRVDFAPGTPNSVAAE</sequence>
<accession>A0A2W5NVF4</accession>
<comment type="caution">
    <text evidence="1">The sequence shown here is derived from an EMBL/GenBank/DDBJ whole genome shotgun (WGS) entry which is preliminary data.</text>
</comment>
<name>A0A2W5NVF4_9SPHN</name>
<reference evidence="1 2" key="1">
    <citation type="submission" date="2017-08" db="EMBL/GenBank/DDBJ databases">
        <title>Infants hospitalized years apart are colonized by the same room-sourced microbial strains.</title>
        <authorList>
            <person name="Brooks B."/>
            <person name="Olm M.R."/>
            <person name="Firek B.A."/>
            <person name="Baker R."/>
            <person name="Thomas B.C."/>
            <person name="Morowitz M.J."/>
            <person name="Banfield J.F."/>
        </authorList>
    </citation>
    <scope>NUCLEOTIDE SEQUENCE [LARGE SCALE GENOMIC DNA]</scope>
    <source>
        <strain evidence="1">S2_005_002_R2_33</strain>
    </source>
</reference>
<gene>
    <name evidence="1" type="ORF">DI555_01240</name>
</gene>
<evidence type="ECO:0008006" key="3">
    <source>
        <dbReference type="Google" id="ProtNLM"/>
    </source>
</evidence>
<dbReference type="EMBL" id="QFPX01000001">
    <property type="protein sequence ID" value="PZQ57582.1"/>
    <property type="molecule type" value="Genomic_DNA"/>
</dbReference>